<gene>
    <name evidence="5" type="ordered locus">TGAM_0992</name>
</gene>
<dbReference type="GO" id="GO:0043200">
    <property type="term" value="P:response to amino acid"/>
    <property type="evidence" value="ECO:0007669"/>
    <property type="project" value="TreeGrafter"/>
</dbReference>
<accession>C5A5I2</accession>
<dbReference type="PaxDb" id="593117-TGAM_0992"/>
<dbReference type="Proteomes" id="UP000001488">
    <property type="component" value="Chromosome"/>
</dbReference>
<dbReference type="InterPro" id="IPR019888">
    <property type="entry name" value="Tscrpt_reg_AsnC-like"/>
</dbReference>
<dbReference type="HOGENOM" id="CLU_091233_5_4_2"/>
<dbReference type="GO" id="GO:0043565">
    <property type="term" value="F:sequence-specific DNA binding"/>
    <property type="evidence" value="ECO:0007669"/>
    <property type="project" value="InterPro"/>
</dbReference>
<sequence length="174" mass="19963">MMIGNFIYPFENFLGVVPMRGRMDEIDRKILMILQKNSRSSLREISKEVGLAESTVYERIKKMRERGIIRRFTVLLNPEALGLGMLAFVLIKTKAGMYAKVAEELSKYPKIVEVYETTGDYDMIVKIRARDSDELNRFLDAIGDIEGVESTHTMVVLKVHKESSELPIEEPTIF</sequence>
<dbReference type="SUPFAM" id="SSF46785">
    <property type="entry name" value="Winged helix' DNA-binding domain"/>
    <property type="match status" value="1"/>
</dbReference>
<dbReference type="CDD" id="cd00090">
    <property type="entry name" value="HTH_ARSR"/>
    <property type="match status" value="1"/>
</dbReference>
<dbReference type="GO" id="GO:0005829">
    <property type="term" value="C:cytosol"/>
    <property type="evidence" value="ECO:0007669"/>
    <property type="project" value="TreeGrafter"/>
</dbReference>
<dbReference type="PANTHER" id="PTHR30154:SF34">
    <property type="entry name" value="TRANSCRIPTIONAL REGULATOR AZLB"/>
    <property type="match status" value="1"/>
</dbReference>
<dbReference type="InterPro" id="IPR011008">
    <property type="entry name" value="Dimeric_a/b-barrel"/>
</dbReference>
<dbReference type="InterPro" id="IPR036388">
    <property type="entry name" value="WH-like_DNA-bd_sf"/>
</dbReference>
<dbReference type="PANTHER" id="PTHR30154">
    <property type="entry name" value="LEUCINE-RESPONSIVE REGULATORY PROTEIN"/>
    <property type="match status" value="1"/>
</dbReference>
<dbReference type="Pfam" id="PF13404">
    <property type="entry name" value="HTH_AsnC-type"/>
    <property type="match status" value="1"/>
</dbReference>
<dbReference type="AlphaFoldDB" id="C5A5I2"/>
<feature type="domain" description="HTH asnC-type" evidence="4">
    <location>
        <begin position="23"/>
        <end position="84"/>
    </location>
</feature>
<dbReference type="PROSITE" id="PS50956">
    <property type="entry name" value="HTH_ASNC_2"/>
    <property type="match status" value="1"/>
</dbReference>
<dbReference type="InterPro" id="IPR036390">
    <property type="entry name" value="WH_DNA-bd_sf"/>
</dbReference>
<dbReference type="PRINTS" id="PR00033">
    <property type="entry name" value="HTHASNC"/>
</dbReference>
<keyword evidence="2" id="KW-0238">DNA-binding</keyword>
<dbReference type="KEGG" id="tga:TGAM_0992"/>
<evidence type="ECO:0000313" key="5">
    <source>
        <dbReference type="EMBL" id="ACS33494.1"/>
    </source>
</evidence>
<evidence type="ECO:0000259" key="4">
    <source>
        <dbReference type="PROSITE" id="PS50956"/>
    </source>
</evidence>
<dbReference type="InterPro" id="IPR011991">
    <property type="entry name" value="ArsR-like_HTH"/>
</dbReference>
<dbReference type="SUPFAM" id="SSF54909">
    <property type="entry name" value="Dimeric alpha+beta barrel"/>
    <property type="match status" value="1"/>
</dbReference>
<evidence type="ECO:0000256" key="3">
    <source>
        <dbReference type="ARBA" id="ARBA00023163"/>
    </source>
</evidence>
<keyword evidence="6" id="KW-1185">Reference proteome</keyword>
<dbReference type="eggNOG" id="arCOG01580">
    <property type="taxonomic scope" value="Archaea"/>
</dbReference>
<organism evidence="5 6">
    <name type="scientific">Thermococcus gammatolerans (strain DSM 15229 / JCM 11827 / EJ3)</name>
    <dbReference type="NCBI Taxonomy" id="593117"/>
    <lineage>
        <taxon>Archaea</taxon>
        <taxon>Methanobacteriati</taxon>
        <taxon>Methanobacteriota</taxon>
        <taxon>Thermococci</taxon>
        <taxon>Thermococcales</taxon>
        <taxon>Thermococcaceae</taxon>
        <taxon>Thermococcus</taxon>
    </lineage>
</organism>
<dbReference type="Gene3D" id="1.10.10.10">
    <property type="entry name" value="Winged helix-like DNA-binding domain superfamily/Winged helix DNA-binding domain"/>
    <property type="match status" value="1"/>
</dbReference>
<dbReference type="PATRIC" id="fig|593117.10.peg.987"/>
<dbReference type="SMART" id="SM00344">
    <property type="entry name" value="HTH_ASNC"/>
    <property type="match status" value="1"/>
</dbReference>
<name>C5A5I2_THEGJ</name>
<keyword evidence="3" id="KW-0804">Transcription</keyword>
<dbReference type="EMBL" id="CP001398">
    <property type="protein sequence ID" value="ACS33494.1"/>
    <property type="molecule type" value="Genomic_DNA"/>
</dbReference>
<proteinExistence type="predicted"/>
<dbReference type="Pfam" id="PF01037">
    <property type="entry name" value="AsnC_trans_reg"/>
    <property type="match status" value="1"/>
</dbReference>
<keyword evidence="1" id="KW-0805">Transcription regulation</keyword>
<evidence type="ECO:0000313" key="6">
    <source>
        <dbReference type="Proteomes" id="UP000001488"/>
    </source>
</evidence>
<dbReference type="Gene3D" id="3.30.70.920">
    <property type="match status" value="1"/>
</dbReference>
<dbReference type="InterPro" id="IPR000485">
    <property type="entry name" value="AsnC-type_HTH_dom"/>
</dbReference>
<protein>
    <submittedName>
        <fullName evidence="5">Transcription regulator, Lrp-AsnC family</fullName>
    </submittedName>
</protein>
<evidence type="ECO:0000256" key="2">
    <source>
        <dbReference type="ARBA" id="ARBA00023125"/>
    </source>
</evidence>
<dbReference type="InterPro" id="IPR019887">
    <property type="entry name" value="Tscrpt_reg_AsnC/Lrp_C"/>
</dbReference>
<reference evidence="5 6" key="1">
    <citation type="journal article" date="2007" name="Genome Biol.">
        <title>Genome analysis and genome-wide proteomics of Thermococcus gammatolerans, the most radioresistant organism known amongst the Archaea.</title>
        <authorList>
            <person name="Zivanovic Y."/>
            <person name="Armengaud J."/>
            <person name="Lagorce A."/>
            <person name="Leplat C."/>
            <person name="Guerin P."/>
            <person name="Dutertre M."/>
            <person name="Anthouard V."/>
            <person name="Forterre P."/>
            <person name="Wincker P."/>
            <person name="Confalonieri F."/>
        </authorList>
    </citation>
    <scope>NUCLEOTIDE SEQUENCE [LARGE SCALE GENOMIC DNA]</scope>
    <source>
        <strain evidence="6">DSM 15229 / JCM 11827 / EJ3</strain>
    </source>
</reference>
<evidence type="ECO:0000256" key="1">
    <source>
        <dbReference type="ARBA" id="ARBA00023015"/>
    </source>
</evidence>
<dbReference type="STRING" id="593117.TGAM_0992"/>